<dbReference type="AlphaFoldDB" id="A0A1J0VY63"/>
<name>A0A1J0VY63_9NOCA</name>
<dbReference type="KEGG" id="nsl:BOX37_26800"/>
<evidence type="ECO:0000313" key="3">
    <source>
        <dbReference type="Proteomes" id="UP000183810"/>
    </source>
</evidence>
<feature type="domain" description="Rv3651-like N-terminal" evidence="1">
    <location>
        <begin position="10"/>
        <end position="114"/>
    </location>
</feature>
<gene>
    <name evidence="2" type="ORF">BOX37_26800</name>
</gene>
<dbReference type="Pfam" id="PF18007">
    <property type="entry name" value="Rv3651-like_N"/>
    <property type="match status" value="1"/>
</dbReference>
<dbReference type="EMBL" id="CP018082">
    <property type="protein sequence ID" value="APE36945.1"/>
    <property type="molecule type" value="Genomic_DNA"/>
</dbReference>
<protein>
    <recommendedName>
        <fullName evidence="1">Rv3651-like N-terminal domain-containing protein</fullName>
    </recommendedName>
</protein>
<reference evidence="2" key="1">
    <citation type="submission" date="2016-11" db="EMBL/GenBank/DDBJ databases">
        <authorList>
            <person name="Jaros S."/>
            <person name="Januszkiewicz K."/>
            <person name="Wedrychowicz H."/>
        </authorList>
    </citation>
    <scope>NUCLEOTIDE SEQUENCE [LARGE SCALE GENOMIC DNA]</scope>
    <source>
        <strain evidence="2">Y48</strain>
    </source>
</reference>
<dbReference type="OrthoDB" id="4567343at2"/>
<dbReference type="Proteomes" id="UP000183810">
    <property type="component" value="Chromosome"/>
</dbReference>
<sequence>MRESGRAIPWVTVETLAPRTMSVATVGGEPRAFASLRRVLQRVLTRTPAVYDSITTRGVVDIVEAVRQQGTGMDRELPTSAGLHLVRARPVLGPTGGVHAVQLWIGPAGAVTPPPSAVGAVWDLDDQTVHQPMAMSALRGVSADEHVPTMSIAELFHRAAVFDRHGEVLDLLYDPGPGDKLQFDVAVAPRAGRAAGPLGRWRVAARSRERGAWLLIEDISEQPAPPAWPTLEQVGLREAHRRAGTHLAVIQLEHTSISHWLTDPASWVRWEYLYRPVDVFHPDDRDRLVTVCDSIRAGETADVTVRMLGYSGCYLPTWLRLYPYPGFSRSQLVIGELRLADDCGEAESNRPGPCRLPEPLGYDEQLRRHISGRGRLDRAS</sequence>
<keyword evidence="3" id="KW-1185">Reference proteome</keyword>
<dbReference type="InterPro" id="IPR041458">
    <property type="entry name" value="Rv3651-like_N"/>
</dbReference>
<organism evidence="2 3">
    <name type="scientific">Nocardia mangyaensis</name>
    <dbReference type="NCBI Taxonomy" id="2213200"/>
    <lineage>
        <taxon>Bacteria</taxon>
        <taxon>Bacillati</taxon>
        <taxon>Actinomycetota</taxon>
        <taxon>Actinomycetes</taxon>
        <taxon>Mycobacteriales</taxon>
        <taxon>Nocardiaceae</taxon>
        <taxon>Nocardia</taxon>
    </lineage>
</organism>
<accession>A0A1J0VY63</accession>
<evidence type="ECO:0000259" key="1">
    <source>
        <dbReference type="Pfam" id="PF18007"/>
    </source>
</evidence>
<dbReference type="RefSeq" id="WP_071930130.1">
    <property type="nucleotide sequence ID" value="NZ_CP018082.1"/>
</dbReference>
<proteinExistence type="predicted"/>
<evidence type="ECO:0000313" key="2">
    <source>
        <dbReference type="EMBL" id="APE36945.1"/>
    </source>
</evidence>